<feature type="chain" id="PRO_5018086299" description="Flp pilus-assembly TadG-like N-terminal domain-containing protein" evidence="1">
    <location>
        <begin position="19"/>
        <end position="179"/>
    </location>
</feature>
<dbReference type="RefSeq" id="WP_122399720.1">
    <property type="nucleotide sequence ID" value="NZ_RFFJ01000257.1"/>
</dbReference>
<evidence type="ECO:0000313" key="2">
    <source>
        <dbReference type="EMBL" id="RMI29589.1"/>
    </source>
</evidence>
<reference evidence="2 3" key="1">
    <citation type="submission" date="2018-10" db="EMBL/GenBank/DDBJ databases">
        <title>Isolation, diversity and antifungal activity of actinobacteria from wheat.</title>
        <authorList>
            <person name="Han C."/>
        </authorList>
    </citation>
    <scope>NUCLEOTIDE SEQUENCE [LARGE SCALE GENOMIC DNA]</scope>
    <source>
        <strain evidence="2 3">NEAU-YY642</strain>
    </source>
</reference>
<evidence type="ECO:0008006" key="4">
    <source>
        <dbReference type="Google" id="ProtNLM"/>
    </source>
</evidence>
<keyword evidence="1" id="KW-0732">Signal</keyword>
<name>A0A3M2KVT9_9ACTN</name>
<feature type="signal peptide" evidence="1">
    <location>
        <begin position="1"/>
        <end position="18"/>
    </location>
</feature>
<comment type="caution">
    <text evidence="2">The sequence shown here is derived from an EMBL/GenBank/DDBJ whole genome shotgun (WGS) entry which is preliminary data.</text>
</comment>
<protein>
    <recommendedName>
        <fullName evidence="4">Flp pilus-assembly TadG-like N-terminal domain-containing protein</fullName>
    </recommendedName>
</protein>
<evidence type="ECO:0000256" key="1">
    <source>
        <dbReference type="SAM" id="SignalP"/>
    </source>
</evidence>
<dbReference type="AlphaFoldDB" id="A0A3M2KVT9"/>
<proteinExistence type="predicted"/>
<organism evidence="2 3">
    <name type="scientific">Streptomyces triticirhizae</name>
    <dbReference type="NCBI Taxonomy" id="2483353"/>
    <lineage>
        <taxon>Bacteria</taxon>
        <taxon>Bacillati</taxon>
        <taxon>Actinomycetota</taxon>
        <taxon>Actinomycetes</taxon>
        <taxon>Kitasatosporales</taxon>
        <taxon>Streptomycetaceae</taxon>
        <taxon>Streptomyces</taxon>
    </lineage>
</organism>
<sequence length="179" mass="19480">MITGLLTIAFLFFVFAQAAVTRASGQSAADASALAAAREARDHLYEGFLEALGDDDEDPGDILDGDWTRTDAPCAVAAPRFAERNGAQVTNCEADESDMSYTVRVRTSEPVGDSILPGTENEYAEAEATAVVRGLCSLIGEEEDRVELSCEENRDWSFDPGDEDELPDARDIFRVYLED</sequence>
<dbReference type="Proteomes" id="UP000278673">
    <property type="component" value="Unassembled WGS sequence"/>
</dbReference>
<accession>A0A3M2KVT9</accession>
<evidence type="ECO:0000313" key="3">
    <source>
        <dbReference type="Proteomes" id="UP000278673"/>
    </source>
</evidence>
<keyword evidence="3" id="KW-1185">Reference proteome</keyword>
<dbReference type="EMBL" id="RFFJ01000257">
    <property type="protein sequence ID" value="RMI29589.1"/>
    <property type="molecule type" value="Genomic_DNA"/>
</dbReference>
<gene>
    <name evidence="2" type="ORF">EBN88_27325</name>
</gene>